<evidence type="ECO:0000256" key="1">
    <source>
        <dbReference type="ARBA" id="ARBA00005354"/>
    </source>
</evidence>
<dbReference type="CDD" id="cd15898">
    <property type="entry name" value="EFh_PI-PLC"/>
    <property type="match status" value="1"/>
</dbReference>
<feature type="binding site" evidence="12">
    <location>
        <position position="65"/>
    </location>
    <ligand>
        <name>ATP</name>
        <dbReference type="ChEBI" id="CHEBI:30616"/>
    </ligand>
</feature>
<dbReference type="InterPro" id="IPR018247">
    <property type="entry name" value="EF_Hand_1_Ca_BS"/>
</dbReference>
<dbReference type="CDD" id="cd00051">
    <property type="entry name" value="EFh"/>
    <property type="match status" value="1"/>
</dbReference>
<dbReference type="InterPro" id="IPR017441">
    <property type="entry name" value="Protein_kinase_ATP_BS"/>
</dbReference>
<evidence type="ECO:0000256" key="12">
    <source>
        <dbReference type="PROSITE-ProRule" id="PRU10141"/>
    </source>
</evidence>
<dbReference type="InterPro" id="IPR000719">
    <property type="entry name" value="Prot_kinase_dom"/>
</dbReference>
<feature type="domain" description="EF-hand" evidence="14">
    <location>
        <begin position="368"/>
        <end position="403"/>
    </location>
</feature>
<dbReference type="PROSITE" id="PS50222">
    <property type="entry name" value="EF_HAND_2"/>
    <property type="match status" value="5"/>
</dbReference>
<feature type="domain" description="EF-hand" evidence="14">
    <location>
        <begin position="332"/>
        <end position="367"/>
    </location>
</feature>
<evidence type="ECO:0000259" key="13">
    <source>
        <dbReference type="PROSITE" id="PS50011"/>
    </source>
</evidence>
<keyword evidence="8" id="KW-0106">Calcium</keyword>
<dbReference type="Proteomes" id="UP000266723">
    <property type="component" value="Unassembled WGS sequence"/>
</dbReference>
<comment type="catalytic activity">
    <reaction evidence="11">
        <text>L-seryl-[protein] + ATP = O-phospho-L-seryl-[protein] + ADP + H(+)</text>
        <dbReference type="Rhea" id="RHEA:17989"/>
        <dbReference type="Rhea" id="RHEA-COMP:9863"/>
        <dbReference type="Rhea" id="RHEA-COMP:11604"/>
        <dbReference type="ChEBI" id="CHEBI:15378"/>
        <dbReference type="ChEBI" id="CHEBI:29999"/>
        <dbReference type="ChEBI" id="CHEBI:30616"/>
        <dbReference type="ChEBI" id="CHEBI:83421"/>
        <dbReference type="ChEBI" id="CHEBI:456216"/>
        <dbReference type="EC" id="2.7.11.1"/>
    </reaction>
</comment>
<feature type="domain" description="EF-hand" evidence="14">
    <location>
        <begin position="439"/>
        <end position="474"/>
    </location>
</feature>
<gene>
    <name evidence="15" type="ORF">DY000_02014101</name>
</gene>
<evidence type="ECO:0000256" key="3">
    <source>
        <dbReference type="ARBA" id="ARBA00022527"/>
    </source>
</evidence>
<dbReference type="Pfam" id="PF13202">
    <property type="entry name" value="EF-hand_5"/>
    <property type="match status" value="1"/>
</dbReference>
<protein>
    <recommendedName>
        <fullName evidence="2">non-specific serine/threonine protein kinase</fullName>
        <ecNumber evidence="2">2.7.11.1</ecNumber>
    </recommendedName>
</protein>
<evidence type="ECO:0000256" key="4">
    <source>
        <dbReference type="ARBA" id="ARBA00022553"/>
    </source>
</evidence>
<evidence type="ECO:0000313" key="16">
    <source>
        <dbReference type="Proteomes" id="UP000266723"/>
    </source>
</evidence>
<dbReference type="Gene3D" id="1.10.238.10">
    <property type="entry name" value="EF-hand"/>
    <property type="match status" value="3"/>
</dbReference>
<evidence type="ECO:0000256" key="8">
    <source>
        <dbReference type="ARBA" id="ARBA00022837"/>
    </source>
</evidence>
<dbReference type="Gene3D" id="3.30.200.20">
    <property type="entry name" value="Phosphorylase Kinase, domain 1"/>
    <property type="match status" value="1"/>
</dbReference>
<dbReference type="SUPFAM" id="SSF56112">
    <property type="entry name" value="Protein kinase-like (PK-like)"/>
    <property type="match status" value="2"/>
</dbReference>
<dbReference type="Pfam" id="PF00069">
    <property type="entry name" value="Pkinase"/>
    <property type="match status" value="1"/>
</dbReference>
<keyword evidence="4" id="KW-0597">Phosphoprotein</keyword>
<dbReference type="CDD" id="cd05117">
    <property type="entry name" value="STKc_CAMK"/>
    <property type="match status" value="1"/>
</dbReference>
<evidence type="ECO:0000313" key="15">
    <source>
        <dbReference type="EMBL" id="KAF3567808.1"/>
    </source>
</evidence>
<comment type="catalytic activity">
    <reaction evidence="10">
        <text>L-threonyl-[protein] + ATP = O-phospho-L-threonyl-[protein] + ADP + H(+)</text>
        <dbReference type="Rhea" id="RHEA:46608"/>
        <dbReference type="Rhea" id="RHEA-COMP:11060"/>
        <dbReference type="Rhea" id="RHEA-COMP:11605"/>
        <dbReference type="ChEBI" id="CHEBI:15378"/>
        <dbReference type="ChEBI" id="CHEBI:30013"/>
        <dbReference type="ChEBI" id="CHEBI:30616"/>
        <dbReference type="ChEBI" id="CHEBI:61977"/>
        <dbReference type="ChEBI" id="CHEBI:456216"/>
        <dbReference type="EC" id="2.7.11.1"/>
    </reaction>
</comment>
<dbReference type="PROSITE" id="PS00108">
    <property type="entry name" value="PROTEIN_KINASE_ST"/>
    <property type="match status" value="1"/>
</dbReference>
<evidence type="ECO:0000256" key="6">
    <source>
        <dbReference type="ARBA" id="ARBA00022741"/>
    </source>
</evidence>
<dbReference type="Pfam" id="PF13499">
    <property type="entry name" value="EF-hand_7"/>
    <property type="match status" value="2"/>
</dbReference>
<keyword evidence="7" id="KW-0418">Kinase</keyword>
<comment type="caution">
    <text evidence="15">The sequence shown here is derived from an EMBL/GenBank/DDBJ whole genome shotgun (WGS) entry which is preliminary data.</text>
</comment>
<keyword evidence="9 12" id="KW-0067">ATP-binding</keyword>
<dbReference type="EMBL" id="QGKV02000759">
    <property type="protein sequence ID" value="KAF3567808.1"/>
    <property type="molecule type" value="Genomic_DNA"/>
</dbReference>
<feature type="domain" description="Protein kinase" evidence="13">
    <location>
        <begin position="36"/>
        <end position="291"/>
    </location>
</feature>
<evidence type="ECO:0000256" key="11">
    <source>
        <dbReference type="ARBA" id="ARBA00048679"/>
    </source>
</evidence>
<reference evidence="15 16" key="1">
    <citation type="journal article" date="2020" name="BMC Genomics">
        <title>Intraspecific diversification of the crop wild relative Brassica cretica Lam. using demographic model selection.</title>
        <authorList>
            <person name="Kioukis A."/>
            <person name="Michalopoulou V.A."/>
            <person name="Briers L."/>
            <person name="Pirintsos S."/>
            <person name="Studholme D.J."/>
            <person name="Pavlidis P."/>
            <person name="Sarris P.F."/>
        </authorList>
    </citation>
    <scope>NUCLEOTIDE SEQUENCE [LARGE SCALE GENOMIC DNA]</scope>
    <source>
        <strain evidence="16">cv. PFS-1207/04</strain>
    </source>
</reference>
<feature type="non-terminal residue" evidence="15">
    <location>
        <position position="589"/>
    </location>
</feature>
<keyword evidence="6 12" id="KW-0547">Nucleotide-binding</keyword>
<dbReference type="PANTHER" id="PTHR24349">
    <property type="entry name" value="SERINE/THREONINE-PROTEIN KINASE"/>
    <property type="match status" value="1"/>
</dbReference>
<name>A0ABQ7D7H9_BRACR</name>
<dbReference type="EC" id="2.7.11.1" evidence="2"/>
<evidence type="ECO:0000259" key="14">
    <source>
        <dbReference type="PROSITE" id="PS50222"/>
    </source>
</evidence>
<evidence type="ECO:0000256" key="7">
    <source>
        <dbReference type="ARBA" id="ARBA00022777"/>
    </source>
</evidence>
<dbReference type="PROSITE" id="PS00018">
    <property type="entry name" value="EF_HAND_1"/>
    <property type="match status" value="3"/>
</dbReference>
<evidence type="ECO:0000256" key="5">
    <source>
        <dbReference type="ARBA" id="ARBA00022679"/>
    </source>
</evidence>
<dbReference type="SUPFAM" id="SSF47473">
    <property type="entry name" value="EF-hand"/>
    <property type="match status" value="2"/>
</dbReference>
<proteinExistence type="inferred from homology"/>
<dbReference type="SMART" id="SM00220">
    <property type="entry name" value="S_TKc"/>
    <property type="match status" value="1"/>
</dbReference>
<sequence length="589" mass="66227">MGCCGSKSLPASDLVTEREPAGTILGKPLVEFKKLFKLREELGKGGFATTYMCQEISTGRSFACKSIPKRNLTSQEAVKTEIEIMENLSGVSNIVQFHASYEDKNFVHIVMELCRGGELFDRIDALVKSHRYYTEKDAAGIFKSIVNAVQICHSMNVIHRDVKPENFLFSSDDEESSKLKAIDFGCSVYIKEGVELKEKVGSLYYTAPEVLREESYGKEIDIWSAGVILYILLSGSPPFGNDDEIKKGIIDFDSQPWPCISVGAKDLIKRMLNKNQKERISAENILEHPWILSEAPDKPIDGVVLSRLKQFRAMNKLKKLALKVIAEGLSEEEIRSLKTMFESMDTDKSGSITYEELKTGLNRLGSKLPEAEVKQLMEAADVDGNGTIDYTEFITATMHRHRLERDEHLHKAFLHFDIDNSGYITKDELEIAMKEHGMGDEACAKEIISEVDKDNDGRINYEEFCAMMRSEPEEQMLYEIQNAPIDFESHPWPCISSAATDLVKKMLIRNPKKRITAAKFLGNMNKLKKVALTVMAKNLSEEEIKGLKTTFNNINTDKSGTVTPEELKRGLTTLGSKVSETEVKQLIEA</sequence>
<dbReference type="Gene3D" id="1.10.510.10">
    <property type="entry name" value="Transferase(Phosphotransferase) domain 1"/>
    <property type="match status" value="2"/>
</dbReference>
<dbReference type="InterPro" id="IPR008271">
    <property type="entry name" value="Ser/Thr_kinase_AS"/>
</dbReference>
<keyword evidence="5" id="KW-0808">Transferase</keyword>
<keyword evidence="16" id="KW-1185">Reference proteome</keyword>
<dbReference type="InterPro" id="IPR050205">
    <property type="entry name" value="CDPK_Ser/Thr_kinases"/>
</dbReference>
<evidence type="ECO:0000256" key="9">
    <source>
        <dbReference type="ARBA" id="ARBA00022840"/>
    </source>
</evidence>
<accession>A0ABQ7D7H9</accession>
<evidence type="ECO:0000256" key="10">
    <source>
        <dbReference type="ARBA" id="ARBA00047899"/>
    </source>
</evidence>
<dbReference type="PROSITE" id="PS00107">
    <property type="entry name" value="PROTEIN_KINASE_ATP"/>
    <property type="match status" value="1"/>
</dbReference>
<evidence type="ECO:0000256" key="2">
    <source>
        <dbReference type="ARBA" id="ARBA00012513"/>
    </source>
</evidence>
<organism evidence="15 16">
    <name type="scientific">Brassica cretica</name>
    <name type="common">Mustard</name>
    <dbReference type="NCBI Taxonomy" id="69181"/>
    <lineage>
        <taxon>Eukaryota</taxon>
        <taxon>Viridiplantae</taxon>
        <taxon>Streptophyta</taxon>
        <taxon>Embryophyta</taxon>
        <taxon>Tracheophyta</taxon>
        <taxon>Spermatophyta</taxon>
        <taxon>Magnoliopsida</taxon>
        <taxon>eudicotyledons</taxon>
        <taxon>Gunneridae</taxon>
        <taxon>Pentapetalae</taxon>
        <taxon>rosids</taxon>
        <taxon>malvids</taxon>
        <taxon>Brassicales</taxon>
        <taxon>Brassicaceae</taxon>
        <taxon>Brassiceae</taxon>
        <taxon>Brassica</taxon>
    </lineage>
</organism>
<comment type="similarity">
    <text evidence="1">Belongs to the protein kinase superfamily. CAMK Ser/Thr protein kinase family. CaMK subfamily.</text>
</comment>
<keyword evidence="3" id="KW-0723">Serine/threonine-protein kinase</keyword>
<dbReference type="InterPro" id="IPR002048">
    <property type="entry name" value="EF_hand_dom"/>
</dbReference>
<dbReference type="InterPro" id="IPR011009">
    <property type="entry name" value="Kinase-like_dom_sf"/>
</dbReference>
<feature type="domain" description="EF-hand" evidence="14">
    <location>
        <begin position="404"/>
        <end position="438"/>
    </location>
</feature>
<feature type="domain" description="EF-hand" evidence="14">
    <location>
        <begin position="542"/>
        <end position="577"/>
    </location>
</feature>
<dbReference type="SMART" id="SM00054">
    <property type="entry name" value="EFh"/>
    <property type="match status" value="5"/>
</dbReference>
<dbReference type="InterPro" id="IPR011992">
    <property type="entry name" value="EF-hand-dom_pair"/>
</dbReference>
<dbReference type="PROSITE" id="PS50011">
    <property type="entry name" value="PROTEIN_KINASE_DOM"/>
    <property type="match status" value="1"/>
</dbReference>